<evidence type="ECO:0000256" key="3">
    <source>
        <dbReference type="ARBA" id="ARBA00022989"/>
    </source>
</evidence>
<dbReference type="SUPFAM" id="SSF103481">
    <property type="entry name" value="Multidrug resistance efflux transporter EmrE"/>
    <property type="match status" value="2"/>
</dbReference>
<proteinExistence type="predicted"/>
<reference evidence="7 8" key="1">
    <citation type="submission" date="2019-04" db="EMBL/GenBank/DDBJ databases">
        <authorList>
            <person name="Hwang J.C."/>
        </authorList>
    </citation>
    <scope>NUCLEOTIDE SEQUENCE [LARGE SCALE GENOMIC DNA]</scope>
    <source>
        <strain evidence="7 8">IMCC35001</strain>
    </source>
</reference>
<feature type="transmembrane region" description="Helical" evidence="5">
    <location>
        <begin position="227"/>
        <end position="246"/>
    </location>
</feature>
<evidence type="ECO:0000256" key="2">
    <source>
        <dbReference type="ARBA" id="ARBA00022692"/>
    </source>
</evidence>
<feature type="domain" description="EamA" evidence="6">
    <location>
        <begin position="2"/>
        <end position="124"/>
    </location>
</feature>
<keyword evidence="3 5" id="KW-1133">Transmembrane helix</keyword>
<protein>
    <submittedName>
        <fullName evidence="7">DMT family transporter</fullName>
    </submittedName>
</protein>
<feature type="transmembrane region" description="Helical" evidence="5">
    <location>
        <begin position="198"/>
        <end position="215"/>
    </location>
</feature>
<evidence type="ECO:0000256" key="5">
    <source>
        <dbReference type="SAM" id="Phobius"/>
    </source>
</evidence>
<evidence type="ECO:0000256" key="1">
    <source>
        <dbReference type="ARBA" id="ARBA00004141"/>
    </source>
</evidence>
<evidence type="ECO:0000313" key="8">
    <source>
        <dbReference type="Proteomes" id="UP000305674"/>
    </source>
</evidence>
<dbReference type="Proteomes" id="UP000305674">
    <property type="component" value="Unassembled WGS sequence"/>
</dbReference>
<keyword evidence="2 5" id="KW-0812">Transmembrane</keyword>
<dbReference type="OrthoDB" id="554876at2"/>
<name>A0A4U1BAU6_9GAMM</name>
<gene>
    <name evidence="7" type="ORF">FCL40_14595</name>
</gene>
<dbReference type="PANTHER" id="PTHR22911">
    <property type="entry name" value="ACYL-MALONYL CONDENSING ENZYME-RELATED"/>
    <property type="match status" value="1"/>
</dbReference>
<dbReference type="GO" id="GO:0016020">
    <property type="term" value="C:membrane"/>
    <property type="evidence" value="ECO:0007669"/>
    <property type="project" value="UniProtKB-SubCell"/>
</dbReference>
<organism evidence="7 8">
    <name type="scientific">Ferrimonas sediminicola</name>
    <dbReference type="NCBI Taxonomy" id="2569538"/>
    <lineage>
        <taxon>Bacteria</taxon>
        <taxon>Pseudomonadati</taxon>
        <taxon>Pseudomonadota</taxon>
        <taxon>Gammaproteobacteria</taxon>
        <taxon>Alteromonadales</taxon>
        <taxon>Ferrimonadaceae</taxon>
        <taxon>Ferrimonas</taxon>
    </lineage>
</organism>
<keyword evidence="4 5" id="KW-0472">Membrane</keyword>
<evidence type="ECO:0000313" key="7">
    <source>
        <dbReference type="EMBL" id="TKB47995.1"/>
    </source>
</evidence>
<dbReference type="EMBL" id="SWCI01000011">
    <property type="protein sequence ID" value="TKB47995.1"/>
    <property type="molecule type" value="Genomic_DNA"/>
</dbReference>
<feature type="domain" description="EamA" evidence="6">
    <location>
        <begin position="143"/>
        <end position="269"/>
    </location>
</feature>
<feature type="transmembrane region" description="Helical" evidence="5">
    <location>
        <begin position="252"/>
        <end position="271"/>
    </location>
</feature>
<feature type="transmembrane region" description="Helical" evidence="5">
    <location>
        <begin position="170"/>
        <end position="186"/>
    </location>
</feature>
<comment type="caution">
    <text evidence="7">The sequence shown here is derived from an EMBL/GenBank/DDBJ whole genome shotgun (WGS) entry which is preliminary data.</text>
</comment>
<dbReference type="AlphaFoldDB" id="A0A4U1BAU6"/>
<comment type="subcellular location">
    <subcellularLocation>
        <location evidence="1">Membrane</location>
        <topology evidence="1">Multi-pass membrane protein</topology>
    </subcellularLocation>
</comment>
<evidence type="ECO:0000256" key="4">
    <source>
        <dbReference type="ARBA" id="ARBA00023136"/>
    </source>
</evidence>
<accession>A0A4U1BAU6</accession>
<sequence>MSALGFALMSACVKLASARGVPVLEIVAARALVSVLLSYLDIRRKGIAPLGHNKPLLLARGATGALALICVYYAVTTLPLAEATLLQYLHPVFTALLAFHFLGERIHRFTLICIALSLTGLATMMVPVWSSTDTPLPLLSLTAGLAGAGGSAIAYILVKTLSKTEDSSVIILYFPMLALPLSLLLLGDDLVIPEPETLGLLLLVGVFTQVGQVGLTKALQGEVANRVVAYSYVQVLFSLALGWLVFAELPSLWTLAGGGLILSGALFNLLARRG</sequence>
<dbReference type="PANTHER" id="PTHR22911:SF6">
    <property type="entry name" value="SOLUTE CARRIER FAMILY 35 MEMBER G1"/>
    <property type="match status" value="1"/>
</dbReference>
<dbReference type="Pfam" id="PF00892">
    <property type="entry name" value="EamA"/>
    <property type="match status" value="2"/>
</dbReference>
<feature type="transmembrane region" description="Helical" evidence="5">
    <location>
        <begin position="81"/>
        <end position="102"/>
    </location>
</feature>
<evidence type="ECO:0000259" key="6">
    <source>
        <dbReference type="Pfam" id="PF00892"/>
    </source>
</evidence>
<dbReference type="InterPro" id="IPR000620">
    <property type="entry name" value="EamA_dom"/>
</dbReference>
<feature type="transmembrane region" description="Helical" evidence="5">
    <location>
        <begin position="109"/>
        <end position="130"/>
    </location>
</feature>
<feature type="transmembrane region" description="Helical" evidence="5">
    <location>
        <begin position="136"/>
        <end position="158"/>
    </location>
</feature>
<keyword evidence="8" id="KW-1185">Reference proteome</keyword>
<feature type="transmembrane region" description="Helical" evidence="5">
    <location>
        <begin position="56"/>
        <end position="75"/>
    </location>
</feature>
<dbReference type="InterPro" id="IPR037185">
    <property type="entry name" value="EmrE-like"/>
</dbReference>